<evidence type="ECO:0000259" key="4">
    <source>
        <dbReference type="Pfam" id="PF00582"/>
    </source>
</evidence>
<dbReference type="AlphaFoldDB" id="A0AAV2WR61"/>
<organism evidence="5 6">
    <name type="scientific">Mycolicibacterium neoaurum</name>
    <name type="common">Mycobacterium neoaurum</name>
    <dbReference type="NCBI Taxonomy" id="1795"/>
    <lineage>
        <taxon>Bacteria</taxon>
        <taxon>Bacillati</taxon>
        <taxon>Actinomycetota</taxon>
        <taxon>Actinomycetes</taxon>
        <taxon>Mycobacteriales</taxon>
        <taxon>Mycobacteriaceae</taxon>
        <taxon>Mycolicibacterium</taxon>
    </lineage>
</organism>
<protein>
    <submittedName>
        <fullName evidence="5">UspA domain-containing protein</fullName>
    </submittedName>
</protein>
<accession>A0AAV2WR61</accession>
<dbReference type="GO" id="GO:0005524">
    <property type="term" value="F:ATP binding"/>
    <property type="evidence" value="ECO:0007669"/>
    <property type="project" value="UniProtKB-KW"/>
</dbReference>
<sequence length="289" mass="30644">MTERVDVDNIVVGVDDSPSARIAVQWAATEAGLRGIPLVLLHANTMPVGAWPAVPAPADYLDWQMQLGRDLLEETANSVRTLTDTTVTTDLVVATPTAALVDASRTAGMVVTGSRGRGALSRHLLGSVSTGLLHRAHCPVVVISDDDGLPAPTAPVLLGFDGSQASESATALAFEEASRRGVGLAVLHAWWSPGAFEMPGFDWETLRPEVDRQLREMLTPWQNRYPHVDVDRIVVPDRPAARLVEHSTAAQLIVVGSHGHGAVASVLLGSVSNAVVQAARVPVLVARPR</sequence>
<dbReference type="SUPFAM" id="SSF52402">
    <property type="entry name" value="Adenine nucleotide alpha hydrolases-like"/>
    <property type="match status" value="2"/>
</dbReference>
<evidence type="ECO:0000313" key="6">
    <source>
        <dbReference type="Proteomes" id="UP000028864"/>
    </source>
</evidence>
<reference evidence="5" key="1">
    <citation type="submission" date="2014-05" db="EMBL/GenBank/DDBJ databases">
        <authorList>
            <person name="Urmite Genomes"/>
        </authorList>
    </citation>
    <scope>NUCLEOTIDE SEQUENCE</scope>
    <source>
        <strain evidence="5">DSM 44074</strain>
    </source>
</reference>
<name>A0AAV2WR61_MYCNE</name>
<feature type="domain" description="UspA" evidence="4">
    <location>
        <begin position="155"/>
        <end position="287"/>
    </location>
</feature>
<gene>
    <name evidence="5" type="ORF">BN1047_04718</name>
</gene>
<dbReference type="InterPro" id="IPR006016">
    <property type="entry name" value="UspA"/>
</dbReference>
<dbReference type="Proteomes" id="UP000028864">
    <property type="component" value="Unassembled WGS sequence"/>
</dbReference>
<dbReference type="PANTHER" id="PTHR46268:SF27">
    <property type="entry name" value="UNIVERSAL STRESS PROTEIN RV2623"/>
    <property type="match status" value="1"/>
</dbReference>
<dbReference type="EMBL" id="LK021342">
    <property type="protein sequence ID" value="CDQ46804.1"/>
    <property type="molecule type" value="Genomic_DNA"/>
</dbReference>
<evidence type="ECO:0000313" key="5">
    <source>
        <dbReference type="EMBL" id="CDQ46804.1"/>
    </source>
</evidence>
<comment type="similarity">
    <text evidence="1">Belongs to the universal stress protein A family.</text>
</comment>
<dbReference type="RefSeq" id="WP_030134512.1">
    <property type="nucleotide sequence ID" value="NZ_FMZG01000002.1"/>
</dbReference>
<dbReference type="Gene3D" id="3.40.50.620">
    <property type="entry name" value="HUPs"/>
    <property type="match status" value="2"/>
</dbReference>
<evidence type="ECO:0000256" key="2">
    <source>
        <dbReference type="ARBA" id="ARBA00022741"/>
    </source>
</evidence>
<reference evidence="5" key="2">
    <citation type="submission" date="2015-09" db="EMBL/GenBank/DDBJ databases">
        <title>Draft genome sequence of Mycobacterium neoaurum DSM 44074.</title>
        <authorList>
            <person name="Croce O."/>
            <person name="Robert C."/>
            <person name="Raoult D."/>
            <person name="Drancourt M."/>
        </authorList>
    </citation>
    <scope>NUCLEOTIDE SEQUENCE</scope>
    <source>
        <strain evidence="5">DSM 44074</strain>
    </source>
</reference>
<proteinExistence type="inferred from homology"/>
<keyword evidence="3" id="KW-0067">ATP-binding</keyword>
<dbReference type="PANTHER" id="PTHR46268">
    <property type="entry name" value="STRESS RESPONSE PROTEIN NHAX"/>
    <property type="match status" value="1"/>
</dbReference>
<feature type="domain" description="UspA" evidence="4">
    <location>
        <begin position="8"/>
        <end position="143"/>
    </location>
</feature>
<dbReference type="InterPro" id="IPR014729">
    <property type="entry name" value="Rossmann-like_a/b/a_fold"/>
</dbReference>
<evidence type="ECO:0000256" key="3">
    <source>
        <dbReference type="ARBA" id="ARBA00022840"/>
    </source>
</evidence>
<dbReference type="PRINTS" id="PR01438">
    <property type="entry name" value="UNVRSLSTRESS"/>
</dbReference>
<dbReference type="InterPro" id="IPR006015">
    <property type="entry name" value="Universal_stress_UspA"/>
</dbReference>
<keyword evidence="2" id="KW-0547">Nucleotide-binding</keyword>
<evidence type="ECO:0000256" key="1">
    <source>
        <dbReference type="ARBA" id="ARBA00008791"/>
    </source>
</evidence>
<dbReference type="Pfam" id="PF00582">
    <property type="entry name" value="Usp"/>
    <property type="match status" value="2"/>
</dbReference>